<name>A0A5N0T459_9GAMM</name>
<evidence type="ECO:0000313" key="6">
    <source>
        <dbReference type="Proteomes" id="UP000325372"/>
    </source>
</evidence>
<feature type="coiled-coil region" evidence="3">
    <location>
        <begin position="90"/>
        <end position="136"/>
    </location>
</feature>
<dbReference type="Proteomes" id="UP000325372">
    <property type="component" value="Unassembled WGS sequence"/>
</dbReference>
<dbReference type="Gene3D" id="2.40.30.170">
    <property type="match status" value="1"/>
</dbReference>
<organism evidence="5 6">
    <name type="scientific">Marinihelvus fidelis</name>
    <dbReference type="NCBI Taxonomy" id="2613842"/>
    <lineage>
        <taxon>Bacteria</taxon>
        <taxon>Pseudomonadati</taxon>
        <taxon>Pseudomonadota</taxon>
        <taxon>Gammaproteobacteria</taxon>
        <taxon>Chromatiales</taxon>
        <taxon>Wenzhouxiangellaceae</taxon>
        <taxon>Marinihelvus</taxon>
    </lineage>
</organism>
<evidence type="ECO:0000256" key="3">
    <source>
        <dbReference type="SAM" id="Coils"/>
    </source>
</evidence>
<dbReference type="Gene3D" id="2.40.50.100">
    <property type="match status" value="1"/>
</dbReference>
<feature type="chain" id="PRO_5024445454" evidence="4">
    <location>
        <begin position="32"/>
        <end position="330"/>
    </location>
</feature>
<reference evidence="5 6" key="1">
    <citation type="submission" date="2019-09" db="EMBL/GenBank/DDBJ databases">
        <title>Wenzhouxiangella sp. Genome sequencing and assembly.</title>
        <authorList>
            <person name="Zhang R."/>
        </authorList>
    </citation>
    <scope>NUCLEOTIDE SEQUENCE [LARGE SCALE GENOMIC DNA]</scope>
    <source>
        <strain evidence="5 6">W260</strain>
    </source>
</reference>
<sequence>MSHRHPHSRCRSAITRLATLLATLAAGLALAACQDEGQATHMVGTLERDRIEMTVETTEPIAEIAVADGQVVTTGELLLRQDDRRYQARLAQAEAQRDQAAGRLAELRRGPREETIKEAQANLLAVQAQVTNSQSEYEREKTIFEKGLSGQAAVDRRKNLLDADLAQEKAVREELASLLNGTTVEELEQAEAAHRAAQAAVEQARVDLSRLALYAPSPARVDKVWWEVGERPTPGQAVAVLMDNARVYARIYVPEHQKAAVSVGDSLNVQLDGHAQTLRGTVSWVSADATFTPYFALTEYDRSRVSYLAEVKLDDAHDLPSGLPLEAWPD</sequence>
<comment type="caution">
    <text evidence="5">The sequence shown here is derived from an EMBL/GenBank/DDBJ whole genome shotgun (WGS) entry which is preliminary data.</text>
</comment>
<dbReference type="AlphaFoldDB" id="A0A5N0T459"/>
<dbReference type="Gene3D" id="1.10.287.470">
    <property type="entry name" value="Helix hairpin bin"/>
    <property type="match status" value="2"/>
</dbReference>
<accession>A0A5N0T459</accession>
<protein>
    <submittedName>
        <fullName evidence="5">HlyD family efflux transporter periplasmic adaptor subunit</fullName>
    </submittedName>
</protein>
<dbReference type="PANTHER" id="PTHR32347:SF29">
    <property type="entry name" value="UPF0194 MEMBRANE PROTEIN YBHG"/>
    <property type="match status" value="1"/>
</dbReference>
<dbReference type="SUPFAM" id="SSF111369">
    <property type="entry name" value="HlyD-like secretion proteins"/>
    <property type="match status" value="2"/>
</dbReference>
<dbReference type="PROSITE" id="PS51257">
    <property type="entry name" value="PROKAR_LIPOPROTEIN"/>
    <property type="match status" value="1"/>
</dbReference>
<comment type="subcellular location">
    <subcellularLocation>
        <location evidence="1">Cell envelope</location>
    </subcellularLocation>
</comment>
<dbReference type="RefSeq" id="WP_150865642.1">
    <property type="nucleotide sequence ID" value="NZ_VYXP01000013.1"/>
</dbReference>
<dbReference type="GO" id="GO:0030313">
    <property type="term" value="C:cell envelope"/>
    <property type="evidence" value="ECO:0007669"/>
    <property type="project" value="UniProtKB-SubCell"/>
</dbReference>
<dbReference type="PANTHER" id="PTHR32347">
    <property type="entry name" value="EFFLUX SYSTEM COMPONENT YKNX-RELATED"/>
    <property type="match status" value="1"/>
</dbReference>
<dbReference type="EMBL" id="VYXP01000013">
    <property type="protein sequence ID" value="KAA9129693.1"/>
    <property type="molecule type" value="Genomic_DNA"/>
</dbReference>
<evidence type="ECO:0000313" key="5">
    <source>
        <dbReference type="EMBL" id="KAA9129693.1"/>
    </source>
</evidence>
<keyword evidence="6" id="KW-1185">Reference proteome</keyword>
<dbReference type="InterPro" id="IPR050465">
    <property type="entry name" value="UPF0194_transport"/>
</dbReference>
<proteinExistence type="predicted"/>
<evidence type="ECO:0000256" key="4">
    <source>
        <dbReference type="SAM" id="SignalP"/>
    </source>
</evidence>
<evidence type="ECO:0000256" key="2">
    <source>
        <dbReference type="ARBA" id="ARBA00023054"/>
    </source>
</evidence>
<evidence type="ECO:0000256" key="1">
    <source>
        <dbReference type="ARBA" id="ARBA00004196"/>
    </source>
</evidence>
<feature type="signal peptide" evidence="4">
    <location>
        <begin position="1"/>
        <end position="31"/>
    </location>
</feature>
<gene>
    <name evidence="5" type="ORF">F3N42_15130</name>
</gene>
<keyword evidence="4" id="KW-0732">Signal</keyword>
<keyword evidence="2 3" id="KW-0175">Coiled coil</keyword>